<dbReference type="EMBL" id="WWEO01000045">
    <property type="protein sequence ID" value="NCD71702.1"/>
    <property type="molecule type" value="Genomic_DNA"/>
</dbReference>
<sequence>MTNNFKIQLDDAEFEFYTMQIRKLLNFQVYVMAEGVKHRFHMQLSGDTFVITDPTRCPQQYRHLESTMSDAILKLGQNDNLPL</sequence>
<dbReference type="RefSeq" id="WP_166587685.1">
    <property type="nucleotide sequence ID" value="NZ_WWEO01000045.1"/>
</dbReference>
<comment type="caution">
    <text evidence="1">The sequence shown here is derived from an EMBL/GenBank/DDBJ whole genome shotgun (WGS) entry which is preliminary data.</text>
</comment>
<dbReference type="Proteomes" id="UP000638732">
    <property type="component" value="Unassembled WGS sequence"/>
</dbReference>
<protein>
    <submittedName>
        <fullName evidence="1">Uncharacterized protein</fullName>
    </submittedName>
</protein>
<accession>A0A965ZL83</accession>
<reference evidence="1" key="1">
    <citation type="submission" date="2020-01" db="EMBL/GenBank/DDBJ databases">
        <authorList>
            <person name="Seo Y.L."/>
        </authorList>
    </citation>
    <scope>NUCLEOTIDE SEQUENCE</scope>
    <source>
        <strain evidence="1">R11</strain>
    </source>
</reference>
<organism evidence="1 2">
    <name type="scientific">Mucilaginibacter agri</name>
    <dbReference type="NCBI Taxonomy" id="2695265"/>
    <lineage>
        <taxon>Bacteria</taxon>
        <taxon>Pseudomonadati</taxon>
        <taxon>Bacteroidota</taxon>
        <taxon>Sphingobacteriia</taxon>
        <taxon>Sphingobacteriales</taxon>
        <taxon>Sphingobacteriaceae</taxon>
        <taxon>Mucilaginibacter</taxon>
    </lineage>
</organism>
<reference evidence="1" key="2">
    <citation type="submission" date="2020-10" db="EMBL/GenBank/DDBJ databases">
        <title>Mucilaginibacter sp. nov., isolated from soil.</title>
        <authorList>
            <person name="Jeon C.O."/>
        </authorList>
    </citation>
    <scope>NUCLEOTIDE SEQUENCE</scope>
    <source>
        <strain evidence="1">R11</strain>
    </source>
</reference>
<dbReference type="AlphaFoldDB" id="A0A965ZL83"/>
<name>A0A965ZL83_9SPHI</name>
<keyword evidence="2" id="KW-1185">Reference proteome</keyword>
<proteinExistence type="predicted"/>
<evidence type="ECO:0000313" key="1">
    <source>
        <dbReference type="EMBL" id="NCD71702.1"/>
    </source>
</evidence>
<evidence type="ECO:0000313" key="2">
    <source>
        <dbReference type="Proteomes" id="UP000638732"/>
    </source>
</evidence>
<gene>
    <name evidence="1" type="ORF">GSY63_20215</name>
</gene>